<accession>A0A2U1LNF6</accession>
<name>A0A2U1LNF6_ARTAN</name>
<reference evidence="2 3" key="1">
    <citation type="journal article" date="2018" name="Mol. Plant">
        <title>The genome of Artemisia annua provides insight into the evolution of Asteraceae family and artemisinin biosynthesis.</title>
        <authorList>
            <person name="Shen Q."/>
            <person name="Zhang L."/>
            <person name="Liao Z."/>
            <person name="Wang S."/>
            <person name="Yan T."/>
            <person name="Shi P."/>
            <person name="Liu M."/>
            <person name="Fu X."/>
            <person name="Pan Q."/>
            <person name="Wang Y."/>
            <person name="Lv Z."/>
            <person name="Lu X."/>
            <person name="Zhang F."/>
            <person name="Jiang W."/>
            <person name="Ma Y."/>
            <person name="Chen M."/>
            <person name="Hao X."/>
            <person name="Li L."/>
            <person name="Tang Y."/>
            <person name="Lv G."/>
            <person name="Zhou Y."/>
            <person name="Sun X."/>
            <person name="Brodelius P.E."/>
            <person name="Rose J.K.C."/>
            <person name="Tang K."/>
        </authorList>
    </citation>
    <scope>NUCLEOTIDE SEQUENCE [LARGE SCALE GENOMIC DNA]</scope>
    <source>
        <strain evidence="3">cv. Huhao1</strain>
        <tissue evidence="2">Leaf</tissue>
    </source>
</reference>
<comment type="caution">
    <text evidence="2">The sequence shown here is derived from an EMBL/GenBank/DDBJ whole genome shotgun (WGS) entry which is preliminary data.</text>
</comment>
<keyword evidence="1" id="KW-0472">Membrane</keyword>
<dbReference type="InterPro" id="IPR047664">
    <property type="entry name" value="SWEET"/>
</dbReference>
<dbReference type="STRING" id="35608.A0A2U1LNF6"/>
<proteinExistence type="predicted"/>
<evidence type="ECO:0000313" key="2">
    <source>
        <dbReference type="EMBL" id="PWA50522.1"/>
    </source>
</evidence>
<evidence type="ECO:0000313" key="3">
    <source>
        <dbReference type="Proteomes" id="UP000245207"/>
    </source>
</evidence>
<keyword evidence="1" id="KW-1133">Transmembrane helix</keyword>
<feature type="transmembrane region" description="Helical" evidence="1">
    <location>
        <begin position="55"/>
        <end position="73"/>
    </location>
</feature>
<keyword evidence="3" id="KW-1185">Reference proteome</keyword>
<organism evidence="2 3">
    <name type="scientific">Artemisia annua</name>
    <name type="common">Sweet wormwood</name>
    <dbReference type="NCBI Taxonomy" id="35608"/>
    <lineage>
        <taxon>Eukaryota</taxon>
        <taxon>Viridiplantae</taxon>
        <taxon>Streptophyta</taxon>
        <taxon>Embryophyta</taxon>
        <taxon>Tracheophyta</taxon>
        <taxon>Spermatophyta</taxon>
        <taxon>Magnoliopsida</taxon>
        <taxon>eudicotyledons</taxon>
        <taxon>Gunneridae</taxon>
        <taxon>Pentapetalae</taxon>
        <taxon>asterids</taxon>
        <taxon>campanulids</taxon>
        <taxon>Asterales</taxon>
        <taxon>Asteraceae</taxon>
        <taxon>Asteroideae</taxon>
        <taxon>Anthemideae</taxon>
        <taxon>Artemisiinae</taxon>
        <taxon>Artemisia</taxon>
    </lineage>
</organism>
<dbReference type="OrthoDB" id="1745229at2759"/>
<evidence type="ECO:0000256" key="1">
    <source>
        <dbReference type="SAM" id="Phobius"/>
    </source>
</evidence>
<dbReference type="GO" id="GO:0051119">
    <property type="term" value="F:sugar transmembrane transporter activity"/>
    <property type="evidence" value="ECO:0007669"/>
    <property type="project" value="InterPro"/>
</dbReference>
<sequence>MLFILLGFGLIVLLTEFLAKGAHRVGIVGWICLIFSLCVFVAPLGVVLAGDFNIVIPNTLGFTFGILQIILYYV</sequence>
<feature type="transmembrane region" description="Helical" evidence="1">
    <location>
        <begin position="27"/>
        <end position="48"/>
    </location>
</feature>
<dbReference type="EMBL" id="PKPP01008501">
    <property type="protein sequence ID" value="PWA50522.1"/>
    <property type="molecule type" value="Genomic_DNA"/>
</dbReference>
<keyword evidence="2" id="KW-0813">Transport</keyword>
<gene>
    <name evidence="2" type="ORF">CTI12_AA471880</name>
</gene>
<protein>
    <submittedName>
        <fullName evidence="2">SWEET sugar transporter</fullName>
    </submittedName>
</protein>
<dbReference type="PANTHER" id="PTHR10791:SF165">
    <property type="entry name" value="BIDIRECTIONAL SUGAR TRANSPORTER SWEET10"/>
    <property type="match status" value="1"/>
</dbReference>
<dbReference type="PANTHER" id="PTHR10791">
    <property type="entry name" value="RAG1-ACTIVATING PROTEIN 1"/>
    <property type="match status" value="1"/>
</dbReference>
<keyword evidence="2" id="KW-0762">Sugar transport</keyword>
<dbReference type="GO" id="GO:0016020">
    <property type="term" value="C:membrane"/>
    <property type="evidence" value="ECO:0007669"/>
    <property type="project" value="TreeGrafter"/>
</dbReference>
<dbReference type="Proteomes" id="UP000245207">
    <property type="component" value="Unassembled WGS sequence"/>
</dbReference>
<keyword evidence="1" id="KW-0812">Transmembrane</keyword>
<dbReference type="AlphaFoldDB" id="A0A2U1LNF6"/>